<protein>
    <submittedName>
        <fullName evidence="4">WW domain-containing oxidoreductase</fullName>
    </submittedName>
</protein>
<dbReference type="eggNOG" id="KOG1208">
    <property type="taxonomic scope" value="Eukaryota"/>
</dbReference>
<evidence type="ECO:0000313" key="4">
    <source>
        <dbReference type="EMBL" id="KFX53346.1"/>
    </source>
</evidence>
<keyword evidence="2" id="KW-0521">NADP</keyword>
<dbReference type="SUPFAM" id="SSF51735">
    <property type="entry name" value="NAD(P)-binding Rossmann-fold domains"/>
    <property type="match status" value="1"/>
</dbReference>
<comment type="caution">
    <text evidence="4">The sequence shown here is derived from an EMBL/GenBank/DDBJ whole genome shotgun (WGS) entry which is preliminary data.</text>
</comment>
<reference evidence="4" key="1">
    <citation type="journal article" date="2014" name="PLoS Genet.">
        <title>Signature Gene Expression Reveals Novel Clues to the Molecular Mechanisms of Dimorphic Transition in Penicillium marneffei.</title>
        <authorList>
            <person name="Yang E."/>
            <person name="Wang G."/>
            <person name="Cai J."/>
            <person name="Woo P.C."/>
            <person name="Lau S.K."/>
            <person name="Yuen K.-Y."/>
            <person name="Chow W.-N."/>
            <person name="Lin X."/>
        </authorList>
    </citation>
    <scope>NUCLEOTIDE SEQUENCE [LARGE SCALE GENOMIC DNA]</scope>
    <source>
        <strain evidence="4">PM1</strain>
    </source>
</reference>
<evidence type="ECO:0000256" key="2">
    <source>
        <dbReference type="ARBA" id="ARBA00022857"/>
    </source>
</evidence>
<comment type="similarity">
    <text evidence="1">Belongs to the short-chain dehydrogenases/reductases (SDR) family.</text>
</comment>
<dbReference type="PANTHER" id="PTHR24320">
    <property type="entry name" value="RETINOL DEHYDROGENASE"/>
    <property type="match status" value="1"/>
</dbReference>
<organism evidence="4">
    <name type="scientific">Talaromyces marneffei PM1</name>
    <dbReference type="NCBI Taxonomy" id="1077442"/>
    <lineage>
        <taxon>Eukaryota</taxon>
        <taxon>Fungi</taxon>
        <taxon>Dikarya</taxon>
        <taxon>Ascomycota</taxon>
        <taxon>Pezizomycotina</taxon>
        <taxon>Eurotiomycetes</taxon>
        <taxon>Eurotiomycetidae</taxon>
        <taxon>Eurotiales</taxon>
        <taxon>Trichocomaceae</taxon>
        <taxon>Talaromyces</taxon>
        <taxon>Talaromyces sect. Talaromyces</taxon>
    </lineage>
</organism>
<keyword evidence="3" id="KW-0560">Oxidoreductase</keyword>
<evidence type="ECO:0000256" key="3">
    <source>
        <dbReference type="ARBA" id="ARBA00023002"/>
    </source>
</evidence>
<dbReference type="PRINTS" id="PR00081">
    <property type="entry name" value="GDHRDH"/>
</dbReference>
<name>A0A093W3A3_TALMA</name>
<proteinExistence type="inferred from homology"/>
<dbReference type="GO" id="GO:0016491">
    <property type="term" value="F:oxidoreductase activity"/>
    <property type="evidence" value="ECO:0007669"/>
    <property type="project" value="UniProtKB-KW"/>
</dbReference>
<accession>A0A093W3A3</accession>
<dbReference type="Pfam" id="PF00106">
    <property type="entry name" value="adh_short"/>
    <property type="match status" value="1"/>
</dbReference>
<dbReference type="Gene3D" id="3.40.50.720">
    <property type="entry name" value="NAD(P)-binding Rossmann-like Domain"/>
    <property type="match status" value="1"/>
</dbReference>
<dbReference type="AlphaFoldDB" id="A0A093W3A3"/>
<sequence>MKPRRKHHNNLPSLSLLHLISSQHLQLKHFKMPSKGTIVLTGANGGIGRAIVSQIRSSPELSSYHAIYTVRDASSSLPPQLDPQQKSNTNTQAFDTISLDLSNLASVRTTAASINARVTAGEIPPIRALILNAGYHEMNIQSFTEDGFATMFIANHLGNWLLVLLLLQSMDRDMGRIVVLGSKAHDPSLKQNALPFKDEKWRTMLHESTDPIANGTWSSFKEDPSYASGMRRYGASKLCLIMMIGELQRRLSTDPALSNISILGVDPGAVPTNIARRSPFFIRVIIFQFIFPLIAAIQQWRNPTGNNTIRTPEKSARDVLAAAMDSNPVLGERPQGLYLDGSELAEVSPEARDERKRLMVWRDSVSAYGPLIGTKLRYIYGSNPPIFVAAALMLSRSDCAVVSTSTSSSAIQRVAAGVSGAEDWWQGLKRECEDDVGDIFDGGNAGVPFFEGGFDDWAYTLFHDAHTPTEIVD</sequence>
<dbReference type="PANTHER" id="PTHR24320:SF152">
    <property type="entry name" value="SHORT-CHAIN DEHYDROGENASE_REDUCTASE FAMILY PROTEIN"/>
    <property type="match status" value="1"/>
</dbReference>
<gene>
    <name evidence="4" type="ORF">GQ26_0011890</name>
</gene>
<dbReference type="EMBL" id="JPOX01000001">
    <property type="protein sequence ID" value="KFX53346.1"/>
    <property type="molecule type" value="Genomic_DNA"/>
</dbReference>
<dbReference type="InterPro" id="IPR002347">
    <property type="entry name" value="SDR_fam"/>
</dbReference>
<evidence type="ECO:0000256" key="1">
    <source>
        <dbReference type="ARBA" id="ARBA00006484"/>
    </source>
</evidence>
<dbReference type="InterPro" id="IPR036291">
    <property type="entry name" value="NAD(P)-bd_dom_sf"/>
</dbReference>